<sequence length="113" mass="12208">MTAEKTELIRRAQAAMELIMPKELTVEELRALVAVVEAAVRRLTSDPAARIYRALDAIEASGWTDQQLTQVALTLESIARKLTSPLPTSGLAANPAASGFRPYVVRGDSNGRC</sequence>
<evidence type="ECO:0000313" key="2">
    <source>
        <dbReference type="Proteomes" id="UP000093925"/>
    </source>
</evidence>
<dbReference type="AlphaFoldDB" id="A0A1A3L2H0"/>
<dbReference type="RefSeq" id="WP_065137756.1">
    <property type="nucleotide sequence ID" value="NZ_LZLM01000002.1"/>
</dbReference>
<name>A0A1A3L2H0_MYCAS</name>
<dbReference type="Proteomes" id="UP000093925">
    <property type="component" value="Unassembled WGS sequence"/>
</dbReference>
<evidence type="ECO:0000313" key="1">
    <source>
        <dbReference type="EMBL" id="OBJ90899.1"/>
    </source>
</evidence>
<comment type="caution">
    <text evidence="1">The sequence shown here is derived from an EMBL/GenBank/DDBJ whole genome shotgun (WGS) entry which is preliminary data.</text>
</comment>
<organism evidence="1 2">
    <name type="scientific">Mycobacterium asiaticum</name>
    <dbReference type="NCBI Taxonomy" id="1790"/>
    <lineage>
        <taxon>Bacteria</taxon>
        <taxon>Bacillati</taxon>
        <taxon>Actinomycetota</taxon>
        <taxon>Actinomycetes</taxon>
        <taxon>Mycobacteriales</taxon>
        <taxon>Mycobacteriaceae</taxon>
        <taxon>Mycobacterium</taxon>
    </lineage>
</organism>
<dbReference type="EMBL" id="LZLM01000002">
    <property type="protein sequence ID" value="OBJ90899.1"/>
    <property type="molecule type" value="Genomic_DNA"/>
</dbReference>
<reference evidence="1 2" key="1">
    <citation type="submission" date="2016-06" db="EMBL/GenBank/DDBJ databases">
        <authorList>
            <person name="Kjaerup R.B."/>
            <person name="Dalgaard T.S."/>
            <person name="Juul-Madsen H.R."/>
        </authorList>
    </citation>
    <scope>NUCLEOTIDE SEQUENCE [LARGE SCALE GENOMIC DNA]</scope>
    <source>
        <strain evidence="1 2">1276495.2</strain>
    </source>
</reference>
<gene>
    <name evidence="1" type="ORF">A5640_02060</name>
</gene>
<proteinExistence type="predicted"/>
<protein>
    <submittedName>
        <fullName evidence="1">Uncharacterized protein</fullName>
    </submittedName>
</protein>
<accession>A0A1A3L2H0</accession>